<accession>A0A6G9QQF0</accession>
<evidence type="ECO:0000313" key="2">
    <source>
        <dbReference type="Proteomes" id="UP000502608"/>
    </source>
</evidence>
<dbReference type="EMBL" id="CP050315">
    <property type="protein sequence ID" value="QIR16648.1"/>
    <property type="molecule type" value="Genomic_DNA"/>
</dbReference>
<gene>
    <name evidence="1" type="ORF">HBH39_19435</name>
</gene>
<dbReference type="RefSeq" id="WP_167680476.1">
    <property type="nucleotide sequence ID" value="NZ_CP050315.1"/>
</dbReference>
<geneLocation type="plasmid" evidence="1 2">
    <name>pPN3F2_2</name>
</geneLocation>
<dbReference type="Proteomes" id="UP000502608">
    <property type="component" value="Plasmid pPN3F2_2"/>
</dbReference>
<sequence length="162" mass="18421">MNVVFNLKEITAISDCIRNSITKVEELAKEAGYQDKPYGFEIDECYCDWHDISTGELIGIIDDCCGYFGAVNSQSYQNVCQYICERINEHFVLPTPDIIVRKHYIDDHDFLDFQVKKSRWDELMLDYSDAEVAIGELIASGEAVKVKSCAKPSVHVVVKIDI</sequence>
<dbReference type="KEGG" id="saes:HBH39_19435"/>
<reference evidence="1 2" key="1">
    <citation type="submission" date="2020-03" db="EMBL/GenBank/DDBJ databases">
        <title>Complete genome sequence of Shewanella sp.</title>
        <authorList>
            <person name="Kim Y.-S."/>
            <person name="Kim S.-J."/>
            <person name="Jung H.-K."/>
            <person name="Kim K.-H."/>
        </authorList>
    </citation>
    <scope>NUCLEOTIDE SEQUENCE [LARGE SCALE GENOMIC DNA]</scope>
    <source>
        <strain evidence="1 2">PN3F2</strain>
        <plasmid evidence="1 2">pPN3F2_2</plasmid>
    </source>
</reference>
<dbReference type="AlphaFoldDB" id="A0A6G9QQF0"/>
<organism evidence="1 2">
    <name type="scientific">Shewanella aestuarii</name>
    <dbReference type="NCBI Taxonomy" id="1028752"/>
    <lineage>
        <taxon>Bacteria</taxon>
        <taxon>Pseudomonadati</taxon>
        <taxon>Pseudomonadota</taxon>
        <taxon>Gammaproteobacteria</taxon>
        <taxon>Alteromonadales</taxon>
        <taxon>Shewanellaceae</taxon>
        <taxon>Shewanella</taxon>
    </lineage>
</organism>
<protein>
    <submittedName>
        <fullName evidence="1">Uncharacterized protein</fullName>
    </submittedName>
</protein>
<name>A0A6G9QQF0_9GAMM</name>
<proteinExistence type="predicted"/>
<keyword evidence="2" id="KW-1185">Reference proteome</keyword>
<keyword evidence="1" id="KW-0614">Plasmid</keyword>
<evidence type="ECO:0000313" key="1">
    <source>
        <dbReference type="EMBL" id="QIR16648.1"/>
    </source>
</evidence>